<name>A0ACD4PH70_9BACT</name>
<reference evidence="1" key="1">
    <citation type="submission" date="2022-12" db="EMBL/GenBank/DDBJ databases">
        <authorList>
            <consortium name="Asia Pacific Centre for Animal Health"/>
            <person name="Klose S.M."/>
            <person name="Legione A.R."/>
            <person name="Monotti I."/>
            <person name="Bushell R."/>
            <person name="Marenda M.S."/>
            <person name="Sugiyama T."/>
            <person name="Browning G.F."/>
            <person name="Vaz P.K."/>
        </authorList>
    </citation>
    <scope>NUCLEOTIDE SEQUENCE</scope>
    <source>
        <strain evidence="1">Felid995</strain>
    </source>
</reference>
<keyword evidence="2" id="KW-1185">Reference proteome</keyword>
<proteinExistence type="predicted"/>
<organism evidence="1 2">
    <name type="scientific">Mycoplasmopsis edwardii</name>
    <dbReference type="NCBI Taxonomy" id="53558"/>
    <lineage>
        <taxon>Bacteria</taxon>
        <taxon>Bacillati</taxon>
        <taxon>Mycoplasmatota</taxon>
        <taxon>Mycoplasmoidales</taxon>
        <taxon>Metamycoplasmataceae</taxon>
        <taxon>Mycoplasmopsis</taxon>
    </lineage>
</organism>
<evidence type="ECO:0000313" key="2">
    <source>
        <dbReference type="Proteomes" id="UP001213039"/>
    </source>
</evidence>
<dbReference type="EMBL" id="CP114370">
    <property type="protein sequence ID" value="WBP84014.1"/>
    <property type="molecule type" value="Genomic_DNA"/>
</dbReference>
<protein>
    <submittedName>
        <fullName evidence="1">Cof-type HAD-IIB family hydrolase</fullName>
    </submittedName>
</protein>
<keyword evidence="1" id="KW-0378">Hydrolase</keyword>
<sequence length="278" mass="30718">MKKIFAYDLDGTLLTHEGVAHPETLKALKLIKEKGHINVIATGRGLMHILPLFETNAVDNIDYLICSNGALIYNMHTKTYQVISSLSPDVFEIILDKFKKYSSILRIDSIDKNQTLLPNGKVPSWLTESKVTDKNFTNAVTEEQIRQQVFDPNSVITQIALRNTFSDAKKVSNELAHELRNHDCEVYLTNSVYTDVNGKNSSKFNALKVLAKELDIDIKNTVAFGDSGNDVQMLKGAGIGVAMGNATPEAKEVAVITIGHHNTGAIGEYLIELLNKMS</sequence>
<accession>A0ACD4PH70</accession>
<gene>
    <name evidence="1" type="ORF">Me_995_000648</name>
</gene>
<evidence type="ECO:0000313" key="1">
    <source>
        <dbReference type="EMBL" id="WBP84014.1"/>
    </source>
</evidence>
<dbReference type="Proteomes" id="UP001213039">
    <property type="component" value="Chromosome"/>
</dbReference>